<evidence type="ECO:0000313" key="13">
    <source>
        <dbReference type="EMBL" id="KIK58649.1"/>
    </source>
</evidence>
<dbReference type="InterPro" id="IPR050121">
    <property type="entry name" value="Cytochrome_P450_monoxygenase"/>
</dbReference>
<evidence type="ECO:0000256" key="2">
    <source>
        <dbReference type="ARBA" id="ARBA00004370"/>
    </source>
</evidence>
<dbReference type="Pfam" id="PF00067">
    <property type="entry name" value="p450"/>
    <property type="match status" value="1"/>
</dbReference>
<feature type="non-terminal residue" evidence="13">
    <location>
        <position position="138"/>
    </location>
</feature>
<comment type="similarity">
    <text evidence="4">Belongs to the cytochrome P450 family.</text>
</comment>
<keyword evidence="11" id="KW-0503">Monooxygenase</keyword>
<evidence type="ECO:0000313" key="14">
    <source>
        <dbReference type="Proteomes" id="UP000053593"/>
    </source>
</evidence>
<keyword evidence="5" id="KW-0349">Heme</keyword>
<dbReference type="GO" id="GO:0005506">
    <property type="term" value="F:iron ion binding"/>
    <property type="evidence" value="ECO:0007669"/>
    <property type="project" value="InterPro"/>
</dbReference>
<keyword evidence="9" id="KW-0560">Oxidoreductase</keyword>
<reference evidence="13 14" key="1">
    <citation type="submission" date="2014-04" db="EMBL/GenBank/DDBJ databases">
        <title>Evolutionary Origins and Diversification of the Mycorrhizal Mutualists.</title>
        <authorList>
            <consortium name="DOE Joint Genome Institute"/>
            <consortium name="Mycorrhizal Genomics Consortium"/>
            <person name="Kohler A."/>
            <person name="Kuo A."/>
            <person name="Nagy L.G."/>
            <person name="Floudas D."/>
            <person name="Copeland A."/>
            <person name="Barry K.W."/>
            <person name="Cichocki N."/>
            <person name="Veneault-Fourrey C."/>
            <person name="LaButti K."/>
            <person name="Lindquist E.A."/>
            <person name="Lipzen A."/>
            <person name="Lundell T."/>
            <person name="Morin E."/>
            <person name="Murat C."/>
            <person name="Riley R."/>
            <person name="Ohm R."/>
            <person name="Sun H."/>
            <person name="Tunlid A."/>
            <person name="Henrissat B."/>
            <person name="Grigoriev I.V."/>
            <person name="Hibbett D.S."/>
            <person name="Martin F."/>
        </authorList>
    </citation>
    <scope>NUCLEOTIDE SEQUENCE [LARGE SCALE GENOMIC DNA]</scope>
    <source>
        <strain evidence="13 14">FD-317 M1</strain>
    </source>
</reference>
<dbReference type="PANTHER" id="PTHR24305:SF166">
    <property type="entry name" value="CYTOCHROME P450 12A4, MITOCHONDRIAL-RELATED"/>
    <property type="match status" value="1"/>
</dbReference>
<keyword evidence="10" id="KW-0408">Iron</keyword>
<evidence type="ECO:0008006" key="15">
    <source>
        <dbReference type="Google" id="ProtNLM"/>
    </source>
</evidence>
<accession>A0A0D0C842</accession>
<keyword evidence="6" id="KW-0812">Transmembrane</keyword>
<dbReference type="GO" id="GO:0016020">
    <property type="term" value="C:membrane"/>
    <property type="evidence" value="ECO:0007669"/>
    <property type="project" value="UniProtKB-SubCell"/>
</dbReference>
<dbReference type="InterPro" id="IPR036396">
    <property type="entry name" value="Cyt_P450_sf"/>
</dbReference>
<comment type="pathway">
    <text evidence="3">Secondary metabolite biosynthesis; terpenoid biosynthesis.</text>
</comment>
<name>A0A0D0C842_9AGAR</name>
<evidence type="ECO:0000256" key="9">
    <source>
        <dbReference type="ARBA" id="ARBA00023002"/>
    </source>
</evidence>
<comment type="subcellular location">
    <subcellularLocation>
        <location evidence="2">Membrane</location>
    </subcellularLocation>
</comment>
<dbReference type="PANTHER" id="PTHR24305">
    <property type="entry name" value="CYTOCHROME P450"/>
    <property type="match status" value="1"/>
</dbReference>
<evidence type="ECO:0000256" key="6">
    <source>
        <dbReference type="ARBA" id="ARBA00022692"/>
    </source>
</evidence>
<dbReference type="Gene3D" id="1.10.630.10">
    <property type="entry name" value="Cytochrome P450"/>
    <property type="match status" value="1"/>
</dbReference>
<evidence type="ECO:0000256" key="3">
    <source>
        <dbReference type="ARBA" id="ARBA00004721"/>
    </source>
</evidence>
<gene>
    <name evidence="13" type="ORF">GYMLUDRAFT_694295</name>
</gene>
<proteinExistence type="inferred from homology"/>
<evidence type="ECO:0000256" key="11">
    <source>
        <dbReference type="ARBA" id="ARBA00023033"/>
    </source>
</evidence>
<dbReference type="AlphaFoldDB" id="A0A0D0C842"/>
<comment type="cofactor">
    <cofactor evidence="1">
        <name>heme</name>
        <dbReference type="ChEBI" id="CHEBI:30413"/>
    </cofactor>
</comment>
<evidence type="ECO:0000256" key="7">
    <source>
        <dbReference type="ARBA" id="ARBA00022723"/>
    </source>
</evidence>
<keyword evidence="14" id="KW-1185">Reference proteome</keyword>
<dbReference type="GO" id="GO:0016705">
    <property type="term" value="F:oxidoreductase activity, acting on paired donors, with incorporation or reduction of molecular oxygen"/>
    <property type="evidence" value="ECO:0007669"/>
    <property type="project" value="InterPro"/>
</dbReference>
<protein>
    <recommendedName>
        <fullName evidence="15">Cytochrome P450</fullName>
    </recommendedName>
</protein>
<dbReference type="InterPro" id="IPR001128">
    <property type="entry name" value="Cyt_P450"/>
</dbReference>
<evidence type="ECO:0000256" key="10">
    <source>
        <dbReference type="ARBA" id="ARBA00023004"/>
    </source>
</evidence>
<dbReference type="HOGENOM" id="CLU_129434_0_0_1"/>
<evidence type="ECO:0000256" key="5">
    <source>
        <dbReference type="ARBA" id="ARBA00022617"/>
    </source>
</evidence>
<keyword evidence="12" id="KW-0472">Membrane</keyword>
<dbReference type="Proteomes" id="UP000053593">
    <property type="component" value="Unassembled WGS sequence"/>
</dbReference>
<keyword evidence="7" id="KW-0479">Metal-binding</keyword>
<dbReference type="GO" id="GO:0020037">
    <property type="term" value="F:heme binding"/>
    <property type="evidence" value="ECO:0007669"/>
    <property type="project" value="InterPro"/>
</dbReference>
<evidence type="ECO:0000256" key="8">
    <source>
        <dbReference type="ARBA" id="ARBA00022989"/>
    </source>
</evidence>
<evidence type="ECO:0000256" key="4">
    <source>
        <dbReference type="ARBA" id="ARBA00010617"/>
    </source>
</evidence>
<sequence>MFLRPEALHKIMVKDWLDYPRPNFMRKVLGHVTGYGLLTVTGDEHRQMRKAMNPVFSTPNLMAQTDMYYDAIQGLVDIFAVQADQKEGKIIQVYEWMSKVTLDIICEAAFGYCTDSLHNPHNELAEAYEHLVNLQSGK</sequence>
<dbReference type="OrthoDB" id="10029320at2759"/>
<dbReference type="SUPFAM" id="SSF48264">
    <property type="entry name" value="Cytochrome P450"/>
    <property type="match status" value="1"/>
</dbReference>
<evidence type="ECO:0000256" key="12">
    <source>
        <dbReference type="ARBA" id="ARBA00023136"/>
    </source>
</evidence>
<keyword evidence="8" id="KW-1133">Transmembrane helix</keyword>
<evidence type="ECO:0000256" key="1">
    <source>
        <dbReference type="ARBA" id="ARBA00001971"/>
    </source>
</evidence>
<dbReference type="EMBL" id="KN834784">
    <property type="protein sequence ID" value="KIK58649.1"/>
    <property type="molecule type" value="Genomic_DNA"/>
</dbReference>
<organism evidence="13 14">
    <name type="scientific">Collybiopsis luxurians FD-317 M1</name>
    <dbReference type="NCBI Taxonomy" id="944289"/>
    <lineage>
        <taxon>Eukaryota</taxon>
        <taxon>Fungi</taxon>
        <taxon>Dikarya</taxon>
        <taxon>Basidiomycota</taxon>
        <taxon>Agaricomycotina</taxon>
        <taxon>Agaricomycetes</taxon>
        <taxon>Agaricomycetidae</taxon>
        <taxon>Agaricales</taxon>
        <taxon>Marasmiineae</taxon>
        <taxon>Omphalotaceae</taxon>
        <taxon>Collybiopsis</taxon>
        <taxon>Collybiopsis luxurians</taxon>
    </lineage>
</organism>
<dbReference type="GO" id="GO:0004497">
    <property type="term" value="F:monooxygenase activity"/>
    <property type="evidence" value="ECO:0007669"/>
    <property type="project" value="UniProtKB-KW"/>
</dbReference>